<dbReference type="Proteomes" id="UP000187209">
    <property type="component" value="Unassembled WGS sequence"/>
</dbReference>
<organism evidence="1 2">
    <name type="scientific">Stentor coeruleus</name>
    <dbReference type="NCBI Taxonomy" id="5963"/>
    <lineage>
        <taxon>Eukaryota</taxon>
        <taxon>Sar</taxon>
        <taxon>Alveolata</taxon>
        <taxon>Ciliophora</taxon>
        <taxon>Postciliodesmatophora</taxon>
        <taxon>Heterotrichea</taxon>
        <taxon>Heterotrichida</taxon>
        <taxon>Stentoridae</taxon>
        <taxon>Stentor</taxon>
    </lineage>
</organism>
<gene>
    <name evidence="1" type="ORF">SteCoe_22959</name>
</gene>
<evidence type="ECO:0000313" key="2">
    <source>
        <dbReference type="Proteomes" id="UP000187209"/>
    </source>
</evidence>
<evidence type="ECO:0000313" key="1">
    <source>
        <dbReference type="EMBL" id="OMJ77441.1"/>
    </source>
</evidence>
<reference evidence="1 2" key="1">
    <citation type="submission" date="2016-11" db="EMBL/GenBank/DDBJ databases">
        <title>The macronuclear genome of Stentor coeruleus: a giant cell with tiny introns.</title>
        <authorList>
            <person name="Slabodnick M."/>
            <person name="Ruby J.G."/>
            <person name="Reiff S.B."/>
            <person name="Swart E.C."/>
            <person name="Gosai S."/>
            <person name="Prabakaran S."/>
            <person name="Witkowska E."/>
            <person name="Larue G.E."/>
            <person name="Fisher S."/>
            <person name="Freeman R.M."/>
            <person name="Gunawardena J."/>
            <person name="Chu W."/>
            <person name="Stover N.A."/>
            <person name="Gregory B.D."/>
            <person name="Nowacki M."/>
            <person name="Derisi J."/>
            <person name="Roy S.W."/>
            <person name="Marshall W.F."/>
            <person name="Sood P."/>
        </authorList>
    </citation>
    <scope>NUCLEOTIDE SEQUENCE [LARGE SCALE GENOMIC DNA]</scope>
    <source>
        <strain evidence="1">WM001</strain>
    </source>
</reference>
<accession>A0A1R2BL50</accession>
<proteinExistence type="predicted"/>
<comment type="caution">
    <text evidence="1">The sequence shown here is derived from an EMBL/GenBank/DDBJ whole genome shotgun (WGS) entry which is preliminary data.</text>
</comment>
<dbReference type="AlphaFoldDB" id="A0A1R2BL50"/>
<keyword evidence="2" id="KW-1185">Reference proteome</keyword>
<sequence length="96" mass="10866">MGCCYCFTTEKEFNFIGLDLADRIVEHVQKSSETNAGLENITQDLVMTTKTPDDRSKINSPIEYPVFMMSLPDNSSEISVMSWKKENFKEGVSDVC</sequence>
<protein>
    <submittedName>
        <fullName evidence="1">Uncharacterized protein</fullName>
    </submittedName>
</protein>
<name>A0A1R2BL50_9CILI</name>
<dbReference type="EMBL" id="MPUH01000575">
    <property type="protein sequence ID" value="OMJ77441.1"/>
    <property type="molecule type" value="Genomic_DNA"/>
</dbReference>